<evidence type="ECO:0000256" key="3">
    <source>
        <dbReference type="RuleBase" id="RU361235"/>
    </source>
</evidence>
<dbReference type="InterPro" id="IPR019826">
    <property type="entry name" value="Carboxylesterase_B_AS"/>
</dbReference>
<dbReference type="EMBL" id="CP002008">
    <property type="protein sequence ID" value="ADG08991.1"/>
    <property type="molecule type" value="Genomic_DNA"/>
</dbReference>
<dbReference type="Gene3D" id="3.40.50.1820">
    <property type="entry name" value="alpha/beta hydrolase"/>
    <property type="match status" value="1"/>
</dbReference>
<dbReference type="Proteomes" id="UP000002629">
    <property type="component" value="Chromosome"/>
</dbReference>
<dbReference type="KEGG" id="cse:Cseg_0476"/>
<protein>
    <recommendedName>
        <fullName evidence="3">Carboxylic ester hydrolase</fullName>
        <ecNumber evidence="3">3.1.1.-</ecNumber>
    </recommendedName>
</protein>
<evidence type="ECO:0000256" key="2">
    <source>
        <dbReference type="ARBA" id="ARBA00022801"/>
    </source>
</evidence>
<evidence type="ECO:0000259" key="4">
    <source>
        <dbReference type="Pfam" id="PF00135"/>
    </source>
</evidence>
<feature type="domain" description="Carboxylesterase type B" evidence="4">
    <location>
        <begin position="64"/>
        <end position="553"/>
    </location>
</feature>
<dbReference type="GO" id="GO:0016787">
    <property type="term" value="F:hydrolase activity"/>
    <property type="evidence" value="ECO:0007669"/>
    <property type="project" value="UniProtKB-KW"/>
</dbReference>
<reference evidence="6" key="1">
    <citation type="journal article" date="2011" name="J. Bacteriol.">
        <title>Genome sequences of eight morphologically diverse alphaproteobacteria.</title>
        <authorList>
            <consortium name="US DOE Joint Genome Institute"/>
            <person name="Brown P.J."/>
            <person name="Kysela D.T."/>
            <person name="Buechlein A."/>
            <person name="Hemmerich C."/>
            <person name="Brun Y.V."/>
        </authorList>
    </citation>
    <scope>NUCLEOTIDE SEQUENCE [LARGE SCALE GENOMIC DNA]</scope>
    <source>
        <strain evidence="6">ATCC 21756 / DSM 7131 / JCM 7823 / NBRC 15250 / LMG 17158 / TK0059</strain>
    </source>
</reference>
<dbReference type="EC" id="3.1.1.-" evidence="3"/>
<evidence type="ECO:0000256" key="1">
    <source>
        <dbReference type="ARBA" id="ARBA00005964"/>
    </source>
</evidence>
<evidence type="ECO:0000313" key="6">
    <source>
        <dbReference type="Proteomes" id="UP000002629"/>
    </source>
</evidence>
<dbReference type="InterPro" id="IPR050309">
    <property type="entry name" value="Type-B_Carboxylest/Lipase"/>
</dbReference>
<dbReference type="SUPFAM" id="SSF53474">
    <property type="entry name" value="alpha/beta-Hydrolases"/>
    <property type="match status" value="1"/>
</dbReference>
<dbReference type="PANTHER" id="PTHR11559">
    <property type="entry name" value="CARBOXYLESTERASE"/>
    <property type="match status" value="1"/>
</dbReference>
<dbReference type="ESTHER" id="caust-d5vhl0">
    <property type="family name" value="Carb_B_Bacteria"/>
</dbReference>
<dbReference type="STRING" id="509190.Cseg_0476"/>
<dbReference type="PROSITE" id="PS00122">
    <property type="entry name" value="CARBOXYLESTERASE_B_1"/>
    <property type="match status" value="1"/>
</dbReference>
<dbReference type="InterPro" id="IPR029058">
    <property type="entry name" value="AB_hydrolase_fold"/>
</dbReference>
<dbReference type="eggNOG" id="COG2272">
    <property type="taxonomic scope" value="Bacteria"/>
</dbReference>
<accession>D5VHL0</accession>
<dbReference type="HOGENOM" id="CLU_006586_16_0_5"/>
<evidence type="ECO:0000313" key="5">
    <source>
        <dbReference type="EMBL" id="ADG08991.1"/>
    </source>
</evidence>
<dbReference type="Pfam" id="PF00135">
    <property type="entry name" value="COesterase"/>
    <property type="match status" value="1"/>
</dbReference>
<dbReference type="AlphaFoldDB" id="D5VHL0"/>
<proteinExistence type="inferred from homology"/>
<gene>
    <name evidence="5" type="ordered locus">Cseg_0476</name>
</gene>
<dbReference type="InterPro" id="IPR002018">
    <property type="entry name" value="CarbesteraseB"/>
</dbReference>
<sequence>MAWEGLTVSGLFDDRRAFGVGRRSVLACAGLIAGVQGAAAGSAAAATKSAPFSLAAGGALAQASTAAGRVAGYVRGGIFTFKGVPYAGPTGGENRFLPPRAPEPWKGVRSARHYGPICPQDQGTGRLNDEEAFVFQWNDAVQSEDCLRLNVWTPGLEGSGRRPVMVWLHGGGFAAGSGHDLPAFDGENLARRGDVVVVTLNHRLNVLGYLDLSHCDERFAQSGNVGMLDIVAALAWVRDNIAQFGGDPDRVLIFGQSGGGAKVSTLMGMPAARGLFHRAIVMSGSFSRAVSQEKARRLTDLTLAELGLSTSDVARLQTLPHARLLEAGQRVRARVNKPFDGFVDARLIPDHLDFAPVVDGAILPTCPFHPDAPAISADVPLMVGTTLNEFVHGINHPEVEAMSLAELTARAERFLPGKGASLVAAFRQRTPDASPFDLWSRIATAPIRKAAVDQAATKARQGGAPAYLYGFNWRSPVLDGRPRAFHCLDIPFAFANTDRCDSMTGGGQDARALSAQVADAFVAFARSGDPNHAGLPRWRPVTREGAATLIFDAKTRFDPDPDAIERAAIA</sequence>
<comment type="similarity">
    <text evidence="1 3">Belongs to the type-B carboxylesterase/lipase family.</text>
</comment>
<keyword evidence="2 3" id="KW-0378">Hydrolase</keyword>
<name>D5VHL0_CAUST</name>
<organism evidence="5 6">
    <name type="scientific">Caulobacter segnis (strain ATCC 21756 / DSM 7131 / JCM 7823 / NBRC 15250 / LMG 17158 / TK0059)</name>
    <name type="common">Mycoplana segnis</name>
    <dbReference type="NCBI Taxonomy" id="509190"/>
    <lineage>
        <taxon>Bacteria</taxon>
        <taxon>Pseudomonadati</taxon>
        <taxon>Pseudomonadota</taxon>
        <taxon>Alphaproteobacteria</taxon>
        <taxon>Caulobacterales</taxon>
        <taxon>Caulobacteraceae</taxon>
        <taxon>Caulobacter</taxon>
    </lineage>
</organism>